<accession>A0A370CG67</accession>
<protein>
    <submittedName>
        <fullName evidence="1">Uncharacterized protein</fullName>
    </submittedName>
</protein>
<evidence type="ECO:0000313" key="2">
    <source>
        <dbReference type="Proteomes" id="UP000253845"/>
    </source>
</evidence>
<name>A0A370CG67_ASPNG</name>
<dbReference type="EMBL" id="KZ851899">
    <property type="protein sequence ID" value="RDH25846.1"/>
    <property type="molecule type" value="Genomic_DNA"/>
</dbReference>
<reference evidence="1 2" key="1">
    <citation type="submission" date="2018-07" db="EMBL/GenBank/DDBJ databases">
        <title>Section-level genome sequencing of Aspergillus section Nigri to investigate inter- and intra-species variation.</title>
        <authorList>
            <consortium name="DOE Joint Genome Institute"/>
            <person name="Vesth T.C."/>
            <person name="Nybo J.L."/>
            <person name="Theobald S."/>
            <person name="Frisvad J.C."/>
            <person name="Larsen T.O."/>
            <person name="Nielsen K.F."/>
            <person name="Hoof J.B."/>
            <person name="Brandl J."/>
            <person name="Salamov A."/>
            <person name="Riley R."/>
            <person name="Gladden J.M."/>
            <person name="Phatale P."/>
            <person name="Nielsen M.T."/>
            <person name="Lyhne E.K."/>
            <person name="Kogle M.E."/>
            <person name="Strasser K."/>
            <person name="McDonnell E."/>
            <person name="Barry K."/>
            <person name="Clum A."/>
            <person name="Chen C."/>
            <person name="Nolan M."/>
            <person name="Sandor L."/>
            <person name="Kuo A."/>
            <person name="Lipzen A."/>
            <person name="Hainaut M."/>
            <person name="Drula E."/>
            <person name="Tsang A."/>
            <person name="Magnuson J.K."/>
            <person name="Henrissat B."/>
            <person name="Wiebenga A."/>
            <person name="Simmons B.A."/>
            <person name="Makela M.R."/>
            <person name="De vries R.P."/>
            <person name="Grigoriev I.V."/>
            <person name="Mortensen U.H."/>
            <person name="Baker S.E."/>
            <person name="Andersen M.R."/>
        </authorList>
    </citation>
    <scope>NUCLEOTIDE SEQUENCE [LARGE SCALE GENOMIC DNA]</scope>
    <source>
        <strain evidence="1 2">ATCC 13496</strain>
    </source>
</reference>
<sequence length="68" mass="7587">MPCSPFTPPHHITIYHSPAHHLTFINKAKKLSENHHNYSIRSGNRVSAPIPLMTSSWASATPHFVSIS</sequence>
<organism evidence="1 2">
    <name type="scientific">Aspergillus niger ATCC 13496</name>
    <dbReference type="NCBI Taxonomy" id="1353008"/>
    <lineage>
        <taxon>Eukaryota</taxon>
        <taxon>Fungi</taxon>
        <taxon>Dikarya</taxon>
        <taxon>Ascomycota</taxon>
        <taxon>Pezizomycotina</taxon>
        <taxon>Eurotiomycetes</taxon>
        <taxon>Eurotiomycetidae</taxon>
        <taxon>Eurotiales</taxon>
        <taxon>Aspergillaceae</taxon>
        <taxon>Aspergillus</taxon>
        <taxon>Aspergillus subgen. Circumdati</taxon>
    </lineage>
</organism>
<dbReference type="AlphaFoldDB" id="A0A370CG67"/>
<dbReference type="Proteomes" id="UP000253845">
    <property type="component" value="Unassembled WGS sequence"/>
</dbReference>
<proteinExistence type="predicted"/>
<gene>
    <name evidence="1" type="ORF">M747DRAFT_5199</name>
</gene>
<dbReference type="VEuPathDB" id="FungiDB:M747DRAFT_5199"/>
<evidence type="ECO:0000313" key="1">
    <source>
        <dbReference type="EMBL" id="RDH25846.1"/>
    </source>
</evidence>